<evidence type="ECO:0000313" key="2">
    <source>
        <dbReference type="Proteomes" id="UP000663859"/>
    </source>
</evidence>
<keyword evidence="2" id="KW-1185">Reference proteome</keyword>
<comment type="caution">
    <text evidence="1">The sequence shown here is derived from an EMBL/GenBank/DDBJ whole genome shotgun (WGS) entry which is preliminary data.</text>
</comment>
<name>A0A8J2BLV0_9BACT</name>
<gene>
    <name evidence="1" type="ORF">MPNT_630001</name>
</gene>
<proteinExistence type="predicted"/>
<dbReference type="EMBL" id="CAJNOB010000060">
    <property type="protein sequence ID" value="CAF0704281.1"/>
    <property type="molecule type" value="Genomic_DNA"/>
</dbReference>
<dbReference type="Proteomes" id="UP000663859">
    <property type="component" value="Unassembled WGS sequence"/>
</dbReference>
<organism evidence="1 2">
    <name type="scientific">Candidatus Methylacidithermus pantelleriae</name>
    <dbReference type="NCBI Taxonomy" id="2744239"/>
    <lineage>
        <taxon>Bacteria</taxon>
        <taxon>Pseudomonadati</taxon>
        <taxon>Verrucomicrobiota</taxon>
        <taxon>Methylacidiphilae</taxon>
        <taxon>Methylacidiphilales</taxon>
        <taxon>Methylacidiphilaceae</taxon>
        <taxon>Candidatus Methylacidithermus</taxon>
    </lineage>
</organism>
<dbReference type="AlphaFoldDB" id="A0A8J2BLV0"/>
<reference evidence="1" key="1">
    <citation type="submission" date="2021-02" db="EMBL/GenBank/DDBJ databases">
        <authorList>
            <person name="Cremers G."/>
            <person name="Picone N."/>
        </authorList>
    </citation>
    <scope>NUCLEOTIDE SEQUENCE</scope>
    <source>
        <strain evidence="1">PQ17</strain>
    </source>
</reference>
<accession>A0A8J2BLV0</accession>
<evidence type="ECO:0000313" key="1">
    <source>
        <dbReference type="EMBL" id="CAF0704281.1"/>
    </source>
</evidence>
<sequence length="137" mass="15408">MPRWLRKLYAQLRLPLGEKKTKVRGIVFGCTFPWPQLPPVVRSDGLDCDHFRGDWHVPGATLNPYETGRQAEHFLARGLDAACLPGHEGILPLGVSPRRPSRMETQGRVAAFLGYSAQTLAKRRQHCLAGVPDDLRW</sequence>
<protein>
    <submittedName>
        <fullName evidence="1">Uncharacterized protein</fullName>
    </submittedName>
</protein>